<evidence type="ECO:0000313" key="2">
    <source>
        <dbReference type="EMBL" id="BET02905.1"/>
    </source>
</evidence>
<dbReference type="PRINTS" id="PR00069">
    <property type="entry name" value="ALDKETRDTASE"/>
</dbReference>
<evidence type="ECO:0000313" key="3">
    <source>
        <dbReference type="Proteomes" id="UP001307889"/>
    </source>
</evidence>
<dbReference type="InterPro" id="IPR018170">
    <property type="entry name" value="Aldo/ket_reductase_CS"/>
</dbReference>
<sequence length="244" mass="27793">MIFWEYLWNTSHPPALVEKALDLTLSNLGLEYLDLYLVHWPFAFKEGDALFPMEDGRIAFSDDDYVDTWKAMEKLLLTGKVRSIGISNFNKQQIERVLANSLVVPAINQIECHPFLNQNKLIKLCESKGIKITAYSPLGSPDRPFANPDDPVLLEQPVVVGIAKKHGKTPGQVLIRYQIDRGIIVIPKSVNQERIKSNFDVFNFKLTKEDMDALQGLERGNKAGRYVPFSATAEHKHYPFNDEY</sequence>
<dbReference type="Gene3D" id="3.20.20.100">
    <property type="entry name" value="NADP-dependent oxidoreductase domain"/>
    <property type="match status" value="1"/>
</dbReference>
<dbReference type="PANTHER" id="PTHR11732">
    <property type="entry name" value="ALDO/KETO REDUCTASE"/>
    <property type="match status" value="1"/>
</dbReference>
<dbReference type="Proteomes" id="UP001307889">
    <property type="component" value="Chromosome 15"/>
</dbReference>
<dbReference type="InterPro" id="IPR020471">
    <property type="entry name" value="AKR"/>
</dbReference>
<dbReference type="Pfam" id="PF00248">
    <property type="entry name" value="Aldo_ket_red"/>
    <property type="match status" value="1"/>
</dbReference>
<protein>
    <submittedName>
        <fullName evidence="2">Reductase</fullName>
    </submittedName>
</protein>
<feature type="domain" description="NADP-dependent oxidoreductase" evidence="1">
    <location>
        <begin position="6"/>
        <end position="217"/>
    </location>
</feature>
<reference evidence="2 3" key="1">
    <citation type="submission" date="2023-09" db="EMBL/GenBank/DDBJ databases">
        <title>Nesidiocoris tenuis whole genome shotgun sequence.</title>
        <authorList>
            <person name="Shibata T."/>
            <person name="Shimoda M."/>
            <person name="Kobayashi T."/>
            <person name="Uehara T."/>
        </authorList>
    </citation>
    <scope>NUCLEOTIDE SEQUENCE [LARGE SCALE GENOMIC DNA]</scope>
    <source>
        <strain evidence="2 3">Japan</strain>
    </source>
</reference>
<evidence type="ECO:0000259" key="1">
    <source>
        <dbReference type="Pfam" id="PF00248"/>
    </source>
</evidence>
<dbReference type="PROSITE" id="PS00063">
    <property type="entry name" value="ALDOKETO_REDUCTASE_3"/>
    <property type="match status" value="1"/>
</dbReference>
<dbReference type="EMBL" id="AP028923">
    <property type="protein sequence ID" value="BET02905.1"/>
    <property type="molecule type" value="Genomic_DNA"/>
</dbReference>
<accession>A0ABN7BG93</accession>
<dbReference type="PIRSF" id="PIRSF000097">
    <property type="entry name" value="AKR"/>
    <property type="match status" value="1"/>
</dbReference>
<dbReference type="InterPro" id="IPR036812">
    <property type="entry name" value="NAD(P)_OxRdtase_dom_sf"/>
</dbReference>
<proteinExistence type="predicted"/>
<organism evidence="2 3">
    <name type="scientific">Nesidiocoris tenuis</name>
    <dbReference type="NCBI Taxonomy" id="355587"/>
    <lineage>
        <taxon>Eukaryota</taxon>
        <taxon>Metazoa</taxon>
        <taxon>Ecdysozoa</taxon>
        <taxon>Arthropoda</taxon>
        <taxon>Hexapoda</taxon>
        <taxon>Insecta</taxon>
        <taxon>Pterygota</taxon>
        <taxon>Neoptera</taxon>
        <taxon>Paraneoptera</taxon>
        <taxon>Hemiptera</taxon>
        <taxon>Heteroptera</taxon>
        <taxon>Panheteroptera</taxon>
        <taxon>Cimicomorpha</taxon>
        <taxon>Miridae</taxon>
        <taxon>Dicyphina</taxon>
        <taxon>Nesidiocoris</taxon>
    </lineage>
</organism>
<keyword evidence="3" id="KW-1185">Reference proteome</keyword>
<gene>
    <name evidence="2" type="ORF">NTJ_15721</name>
</gene>
<name>A0ABN7BG93_9HEMI</name>
<dbReference type="SUPFAM" id="SSF51430">
    <property type="entry name" value="NAD(P)-linked oxidoreductase"/>
    <property type="match status" value="1"/>
</dbReference>
<dbReference type="PROSITE" id="PS00062">
    <property type="entry name" value="ALDOKETO_REDUCTASE_2"/>
    <property type="match status" value="1"/>
</dbReference>
<dbReference type="InterPro" id="IPR023210">
    <property type="entry name" value="NADP_OxRdtase_dom"/>
</dbReference>